<dbReference type="PANTHER" id="PTHR33332">
    <property type="entry name" value="REVERSE TRANSCRIPTASE DOMAIN-CONTAINING PROTEIN"/>
    <property type="match status" value="1"/>
</dbReference>
<proteinExistence type="predicted"/>
<evidence type="ECO:0000313" key="2">
    <source>
        <dbReference type="Ensembl" id="ENSORLP00015011337.1"/>
    </source>
</evidence>
<dbReference type="SUPFAM" id="SSF56219">
    <property type="entry name" value="DNase I-like"/>
    <property type="match status" value="1"/>
</dbReference>
<dbReference type="Proteomes" id="UP000265200">
    <property type="component" value="Chromosome 21"/>
</dbReference>
<reference evidence="2" key="3">
    <citation type="submission" date="2025-08" db="UniProtKB">
        <authorList>
            <consortium name="Ensembl"/>
        </authorList>
    </citation>
    <scope>IDENTIFICATION</scope>
    <source>
        <strain evidence="2">HSOK</strain>
    </source>
</reference>
<dbReference type="InterPro" id="IPR000477">
    <property type="entry name" value="RT_dom"/>
</dbReference>
<dbReference type="GO" id="GO:0003824">
    <property type="term" value="F:catalytic activity"/>
    <property type="evidence" value="ECO:0007669"/>
    <property type="project" value="InterPro"/>
</dbReference>
<dbReference type="InterPro" id="IPR036691">
    <property type="entry name" value="Endo/exonu/phosph_ase_sf"/>
</dbReference>
<reference evidence="2" key="4">
    <citation type="submission" date="2025-09" db="UniProtKB">
        <authorList>
            <consortium name="Ensembl"/>
        </authorList>
    </citation>
    <scope>IDENTIFICATION</scope>
    <source>
        <strain evidence="2">HSOK</strain>
    </source>
</reference>
<dbReference type="CDD" id="cd01650">
    <property type="entry name" value="RT_nLTR_like"/>
    <property type="match status" value="1"/>
</dbReference>
<dbReference type="SUPFAM" id="SSF56672">
    <property type="entry name" value="DNA/RNA polymerases"/>
    <property type="match status" value="1"/>
</dbReference>
<dbReference type="Gene3D" id="3.60.10.10">
    <property type="entry name" value="Endonuclease/exonuclease/phosphatase"/>
    <property type="match status" value="1"/>
</dbReference>
<sequence>MAPVCTACRLSAVFLFVFVLLLTNVIKNINSLLVYDRQTLLDLSFFPPKLVQFRHDGQETPHPLLSEVPVYLCRTSVTFQRRKRRRRRYRGKRGGKLANLKRMLTTCLRRSAVASLDEFGPVHRLFPSRRSLEPVGTWLLPVAGSEQLFQPRGPCSPRPRQRGVNLVSLRPLPRASRTINTPAPPPPARFGLVNTRSLANKTFILKDFFASQGLDFLCLTETWLNVGESSAFSELLPPDCDYFNSPRTSGRGGGIATVYKCTYKCLPPSLLVSLSSFELELFELGCSPPVLCAVVYRPPKYNKDFLNEFSGLLAEILLKYDRVLIVGDFNIHVCCPDHTMSKDFLSLIDSFNLVQHVSEPTQERGHTLDLVLTYGVSVSNLVICDAVFSDHMPVLFDITLPCSPCRPPAPARWVRIINPSTAALFSASFNQTSVIPQSTCSSTDELSSWLHSTCLTVLDAVAPLKSRQPKVKTEPWLNNVTRAARRDCRKAERKFKKDKLQVSLQMLKASWYLYQATVKEAKREHLSNVILLNRHKPRVLFSTIDAALNAPKSVHVQPTLETCETFLEFFVDKVNNVRALISPPGFDPSIVVSCPVTFDQFEPVTLSVLYETVKHLKPSGSPSDAIPPRLFKEVITTLGPAVLAVVNGSLSSGVFPRNCKHATVQPLIKKPNLDPSVLSNFRPISKLPFLSKILEKIVYVQLKDFLDENGNLEVFQSGFKSLHSTESALLRVFNDILLATDAGDHVVLVLLDLTAAFDTLDHNILISRLQQLVGIRGTALQWFRSYLEDRTFSVNLNNFQSSSAPLLYGVPQGSVLGPLLFSLYLLPLGSILRKHNCAFHCYADDTQIYVPITKKDAHSISPLIKCLEELKIWMALNFLHLNEGKTEVIVFSPSGNSESHPIALGSLTQSVKSTVTNLGVKMDTGFNLDRQISSVVRSSFFQLRQLAKVKSFLSRKHFETVIHAFVTTRLDYCNSLYFGAPHSSLSRLQLVQNAAARLLTGTWKREHITPVLASLHWLPVHFRVHFKILLFVFKSLNGLAPPYLSELLHLHSPSRSLRSADQLLLDVPRTRRKLRGDRAFAVAGPSLWNALPMQVRQARSLNDFKSKLKTHLFSLAFNSV</sequence>
<dbReference type="PROSITE" id="PS50878">
    <property type="entry name" value="RT_POL"/>
    <property type="match status" value="1"/>
</dbReference>
<dbReference type="Pfam" id="PF00078">
    <property type="entry name" value="RVT_1"/>
    <property type="match status" value="1"/>
</dbReference>
<organism evidence="2 3">
    <name type="scientific">Oryzias latipes</name>
    <name type="common">Japanese rice fish</name>
    <name type="synonym">Japanese killifish</name>
    <dbReference type="NCBI Taxonomy" id="8090"/>
    <lineage>
        <taxon>Eukaryota</taxon>
        <taxon>Metazoa</taxon>
        <taxon>Chordata</taxon>
        <taxon>Craniata</taxon>
        <taxon>Vertebrata</taxon>
        <taxon>Euteleostomi</taxon>
        <taxon>Actinopterygii</taxon>
        <taxon>Neopterygii</taxon>
        <taxon>Teleostei</taxon>
        <taxon>Neoteleostei</taxon>
        <taxon>Acanthomorphata</taxon>
        <taxon>Ovalentaria</taxon>
        <taxon>Atherinomorphae</taxon>
        <taxon>Beloniformes</taxon>
        <taxon>Adrianichthyidae</taxon>
        <taxon>Oryziinae</taxon>
        <taxon>Oryzias</taxon>
    </lineage>
</organism>
<protein>
    <recommendedName>
        <fullName evidence="1">Reverse transcriptase domain-containing protein</fullName>
    </recommendedName>
</protein>
<feature type="domain" description="Reverse transcriptase" evidence="1">
    <location>
        <begin position="648"/>
        <end position="922"/>
    </location>
</feature>
<dbReference type="Pfam" id="PF03372">
    <property type="entry name" value="Exo_endo_phos"/>
    <property type="match status" value="1"/>
</dbReference>
<evidence type="ECO:0000313" key="3">
    <source>
        <dbReference type="Proteomes" id="UP000265200"/>
    </source>
</evidence>
<dbReference type="InterPro" id="IPR005135">
    <property type="entry name" value="Endo/exonuclease/phosphatase"/>
</dbReference>
<reference evidence="2 3" key="2">
    <citation type="submission" date="2017-04" db="EMBL/GenBank/DDBJ databases">
        <title>CpG methylation of centromeres and impact of large insertions on vertebrate speciation.</title>
        <authorList>
            <person name="Ichikawa K."/>
            <person name="Yoshimura J."/>
            <person name="Morishita S."/>
        </authorList>
    </citation>
    <scope>NUCLEOTIDE SEQUENCE</scope>
    <source>
        <strain evidence="2 3">HSOK</strain>
    </source>
</reference>
<name>A0A3P9HU87_ORYLA</name>
<dbReference type="Ensembl" id="ENSORLT00015018160.1">
    <property type="protein sequence ID" value="ENSORLP00015011337.1"/>
    <property type="gene ID" value="ENSORLG00015012145.1"/>
</dbReference>
<reference key="1">
    <citation type="journal article" date="2007" name="Nature">
        <title>The medaka draft genome and insights into vertebrate genome evolution.</title>
        <authorList>
            <person name="Kasahara M."/>
            <person name="Naruse K."/>
            <person name="Sasaki S."/>
            <person name="Nakatani Y."/>
            <person name="Qu W."/>
            <person name="Ahsan B."/>
            <person name="Yamada T."/>
            <person name="Nagayasu Y."/>
            <person name="Doi K."/>
            <person name="Kasai Y."/>
            <person name="Jindo T."/>
            <person name="Kobayashi D."/>
            <person name="Shimada A."/>
            <person name="Toyoda A."/>
            <person name="Kuroki Y."/>
            <person name="Fujiyama A."/>
            <person name="Sasaki T."/>
            <person name="Shimizu A."/>
            <person name="Asakawa S."/>
            <person name="Shimizu N."/>
            <person name="Hashimoto S."/>
            <person name="Yang J."/>
            <person name="Lee Y."/>
            <person name="Matsushima K."/>
            <person name="Sugano S."/>
            <person name="Sakaizumi M."/>
            <person name="Narita T."/>
            <person name="Ohishi K."/>
            <person name="Haga S."/>
            <person name="Ohta F."/>
            <person name="Nomoto H."/>
            <person name="Nogata K."/>
            <person name="Morishita T."/>
            <person name="Endo T."/>
            <person name="Shin-I T."/>
            <person name="Takeda H."/>
            <person name="Morishita S."/>
            <person name="Kohara Y."/>
        </authorList>
    </citation>
    <scope>NUCLEOTIDE SEQUENCE [LARGE SCALE GENOMIC DNA]</scope>
    <source>
        <strain>Hd-rR</strain>
    </source>
</reference>
<dbReference type="AlphaFoldDB" id="A0A3P9HU87"/>
<evidence type="ECO:0000259" key="1">
    <source>
        <dbReference type="PROSITE" id="PS50878"/>
    </source>
</evidence>
<accession>A0A3P9HU87</accession>
<dbReference type="InterPro" id="IPR043502">
    <property type="entry name" value="DNA/RNA_pol_sf"/>
</dbReference>